<dbReference type="Proteomes" id="UP001189429">
    <property type="component" value="Unassembled WGS sequence"/>
</dbReference>
<feature type="region of interest" description="Disordered" evidence="1">
    <location>
        <begin position="18"/>
        <end position="56"/>
    </location>
</feature>
<reference evidence="3" key="1">
    <citation type="submission" date="2023-10" db="EMBL/GenBank/DDBJ databases">
        <authorList>
            <person name="Chen Y."/>
            <person name="Shah S."/>
            <person name="Dougan E. K."/>
            <person name="Thang M."/>
            <person name="Chan C."/>
        </authorList>
    </citation>
    <scope>NUCLEOTIDE SEQUENCE [LARGE SCALE GENOMIC DNA]</scope>
</reference>
<dbReference type="EMBL" id="CAUYUJ010019938">
    <property type="protein sequence ID" value="CAK0894717.1"/>
    <property type="molecule type" value="Genomic_DNA"/>
</dbReference>
<evidence type="ECO:0000256" key="1">
    <source>
        <dbReference type="SAM" id="MobiDB-lite"/>
    </source>
</evidence>
<protein>
    <submittedName>
        <fullName evidence="3">Uncharacterized protein</fullName>
    </submittedName>
</protein>
<sequence length="359" mass="37279">MDHLPDLPLIGLAPLSARSAGSSCGNTARSSEGKGTPREHEWHHLGARPPRTTSSGAVVPRLVVDGVPRAVGSPLATARGLSSPSSPTSSRCAASSRSLTELQDAVHLAAGPSPRSSRGAAPGCGAVPPQWAKDLSREIEIMRHVILQENSRLRAHIQEEKEALRLLRGWAAHEQSASAAGAREVSGGSVPWSGPSAGWTSPPAASAAAAAAPPPGSCCQTVPAAPLRGRARPRGRPGRGRGRAGRAGRAPRVGRPAWGLRAAGAPGVAAGGGAGRRRGRGRHRRAPARQGGRDLAVGGWHRRLRVFHARGCPRHGALQGSPVVRDPLGRRRGHRLPLLALGTSRRHPRGGEEHSGHVE</sequence>
<gene>
    <name evidence="2" type="ORF">PCOR1329_LOCUS59105</name>
    <name evidence="3" type="ORF">PCOR1329_LOCUS73683</name>
</gene>
<dbReference type="EMBL" id="CAUYUJ010017358">
    <property type="protein sequence ID" value="CAK0874088.1"/>
    <property type="molecule type" value="Genomic_DNA"/>
</dbReference>
<proteinExistence type="predicted"/>
<feature type="compositionally biased region" description="Basic residues" evidence="1">
    <location>
        <begin position="275"/>
        <end position="287"/>
    </location>
</feature>
<feature type="compositionally biased region" description="Polar residues" evidence="1">
    <location>
        <begin position="19"/>
        <end position="30"/>
    </location>
</feature>
<feature type="compositionally biased region" description="Low complexity" evidence="1">
    <location>
        <begin position="247"/>
        <end position="268"/>
    </location>
</feature>
<organism evidence="3 4">
    <name type="scientific">Prorocentrum cordatum</name>
    <dbReference type="NCBI Taxonomy" id="2364126"/>
    <lineage>
        <taxon>Eukaryota</taxon>
        <taxon>Sar</taxon>
        <taxon>Alveolata</taxon>
        <taxon>Dinophyceae</taxon>
        <taxon>Prorocentrales</taxon>
        <taxon>Prorocentraceae</taxon>
        <taxon>Prorocentrum</taxon>
    </lineage>
</organism>
<evidence type="ECO:0000313" key="2">
    <source>
        <dbReference type="EMBL" id="CAK0874088.1"/>
    </source>
</evidence>
<feature type="compositionally biased region" description="Basic and acidic residues" evidence="1">
    <location>
        <begin position="31"/>
        <end position="44"/>
    </location>
</feature>
<feature type="region of interest" description="Disordered" evidence="1">
    <location>
        <begin position="75"/>
        <end position="97"/>
    </location>
</feature>
<accession>A0ABN9XA48</accession>
<evidence type="ECO:0000313" key="3">
    <source>
        <dbReference type="EMBL" id="CAK0894717.1"/>
    </source>
</evidence>
<comment type="caution">
    <text evidence="3">The sequence shown here is derived from an EMBL/GenBank/DDBJ whole genome shotgun (WGS) entry which is preliminary data.</text>
</comment>
<feature type="region of interest" description="Disordered" evidence="1">
    <location>
        <begin position="179"/>
        <end position="293"/>
    </location>
</feature>
<feature type="compositionally biased region" description="Basic residues" evidence="1">
    <location>
        <begin position="229"/>
        <end position="246"/>
    </location>
</feature>
<evidence type="ECO:0000313" key="4">
    <source>
        <dbReference type="Proteomes" id="UP001189429"/>
    </source>
</evidence>
<keyword evidence="4" id="KW-1185">Reference proteome</keyword>
<feature type="compositionally biased region" description="Low complexity" evidence="1">
    <location>
        <begin position="179"/>
        <end position="211"/>
    </location>
</feature>
<feature type="compositionally biased region" description="Low complexity" evidence="1">
    <location>
        <begin position="81"/>
        <end position="97"/>
    </location>
</feature>
<name>A0ABN9XA48_9DINO</name>